<gene>
    <name evidence="1" type="ORF">HED55_18215</name>
</gene>
<reference evidence="1 2" key="1">
    <citation type="submission" date="2020-03" db="EMBL/GenBank/DDBJ databases">
        <title>Whole genome sequencing of clinical and environmental type strains of Ochrobactrum.</title>
        <authorList>
            <person name="Dharne M."/>
        </authorList>
    </citation>
    <scope>NUCLEOTIDE SEQUENCE [LARGE SCALE GENOMIC DNA]</scope>
    <source>
        <strain evidence="1 2">CIP 109452</strain>
    </source>
</reference>
<organism evidence="1 2">
    <name type="scientific">Brucella haematophila</name>
    <dbReference type="NCBI Taxonomy" id="419474"/>
    <lineage>
        <taxon>Bacteria</taxon>
        <taxon>Pseudomonadati</taxon>
        <taxon>Pseudomonadota</taxon>
        <taxon>Alphaproteobacteria</taxon>
        <taxon>Hyphomicrobiales</taxon>
        <taxon>Brucellaceae</taxon>
        <taxon>Brucella/Ochrobactrum group</taxon>
        <taxon>Brucella</taxon>
    </lineage>
</organism>
<accession>A0ABX1DNF0</accession>
<evidence type="ECO:0000313" key="1">
    <source>
        <dbReference type="EMBL" id="NKC04464.1"/>
    </source>
</evidence>
<dbReference type="EMBL" id="JAAVLN010000002">
    <property type="protein sequence ID" value="NKC04464.1"/>
    <property type="molecule type" value="Genomic_DNA"/>
</dbReference>
<keyword evidence="2" id="KW-1185">Reference proteome</keyword>
<comment type="caution">
    <text evidence="1">The sequence shown here is derived from an EMBL/GenBank/DDBJ whole genome shotgun (WGS) entry which is preliminary data.</text>
</comment>
<evidence type="ECO:0000313" key="2">
    <source>
        <dbReference type="Proteomes" id="UP000704467"/>
    </source>
</evidence>
<dbReference type="Proteomes" id="UP000704467">
    <property type="component" value="Unassembled WGS sequence"/>
</dbReference>
<sequence length="284" mass="30651">MTIPEQAVQAMPERVFLGCADTDNEHQVWTDEDEGGTEYVRADLAAPHLAAVRVNVDALAQEIRRVDGNHDKGAAALAEALMPFLSALEPSPCEELMKQIRDGTAYGFLNDGSQPEGNPDLDCPYCCGSGHRGDVEPSAGRAAVLEEAAQVAEERAKHTTGCNPYYVAIGIAAAIRALHPVADKPSDDGAQGKDGCLLRARRRMGRTFSQSYIVMLAPIWMTSIERRSARSAKYGTNHTINSVSIFLGTLVTRSMLMTEWPQIISVKQFPSTGPLPTPPSSEVA</sequence>
<protein>
    <submittedName>
        <fullName evidence="1">Uncharacterized protein</fullName>
    </submittedName>
</protein>
<name>A0ABX1DNF0_9HYPH</name>
<proteinExistence type="predicted"/>